<feature type="non-terminal residue" evidence="1">
    <location>
        <position position="99"/>
    </location>
</feature>
<organism evidence="1 2">
    <name type="scientific">Kouleothrix aurantiaca</name>
    <dbReference type="NCBI Taxonomy" id="186479"/>
    <lineage>
        <taxon>Bacteria</taxon>
        <taxon>Bacillati</taxon>
        <taxon>Chloroflexota</taxon>
        <taxon>Chloroflexia</taxon>
        <taxon>Chloroflexales</taxon>
        <taxon>Roseiflexineae</taxon>
        <taxon>Roseiflexaceae</taxon>
        <taxon>Kouleothrix</taxon>
    </lineage>
</organism>
<comment type="caution">
    <text evidence="1">The sequence shown here is derived from an EMBL/GenBank/DDBJ whole genome shotgun (WGS) entry which is preliminary data.</text>
</comment>
<accession>A0A0N8PRK4</accession>
<dbReference type="Proteomes" id="UP000050509">
    <property type="component" value="Unassembled WGS sequence"/>
</dbReference>
<gene>
    <name evidence="1" type="ORF">SE17_28510</name>
</gene>
<protein>
    <submittedName>
        <fullName evidence="1">Uncharacterized protein</fullName>
    </submittedName>
</protein>
<proteinExistence type="predicted"/>
<reference evidence="1 2" key="1">
    <citation type="submission" date="2015-09" db="EMBL/GenBank/DDBJ databases">
        <title>Draft genome sequence of Kouleothrix aurantiaca JCM 19913.</title>
        <authorList>
            <person name="Hemp J."/>
        </authorList>
    </citation>
    <scope>NUCLEOTIDE SEQUENCE [LARGE SCALE GENOMIC DNA]</scope>
    <source>
        <strain evidence="1 2">COM-B</strain>
    </source>
</reference>
<name>A0A0N8PRK4_9CHLR</name>
<evidence type="ECO:0000313" key="1">
    <source>
        <dbReference type="EMBL" id="KPV50173.1"/>
    </source>
</evidence>
<dbReference type="AlphaFoldDB" id="A0A0N8PRK4"/>
<sequence>MPETQTVQATPSSWQRANLAAIAARLAPLRAQPDGTLYDARAGLLHIRIIKQGSQIAAYFVASSGALDGPMSRIDLEHPLRLLAPYTQAPLLALLRRPP</sequence>
<evidence type="ECO:0000313" key="2">
    <source>
        <dbReference type="Proteomes" id="UP000050509"/>
    </source>
</evidence>
<keyword evidence="2" id="KW-1185">Reference proteome</keyword>
<dbReference type="EMBL" id="LJCR01001545">
    <property type="protein sequence ID" value="KPV50173.1"/>
    <property type="molecule type" value="Genomic_DNA"/>
</dbReference>